<evidence type="ECO:0000313" key="1">
    <source>
        <dbReference type="EMBL" id="SOC20885.1"/>
    </source>
</evidence>
<reference evidence="2" key="1">
    <citation type="submission" date="2017-08" db="EMBL/GenBank/DDBJ databases">
        <authorList>
            <person name="Varghese N."/>
            <person name="Submissions S."/>
        </authorList>
    </citation>
    <scope>NUCLEOTIDE SEQUENCE [LARGE SCALE GENOMIC DNA]</scope>
    <source>
        <strain evidence="2">JC22</strain>
    </source>
</reference>
<organism evidence="1 2">
    <name type="scientific">Ureibacillus xyleni</name>
    <dbReference type="NCBI Taxonomy" id="614648"/>
    <lineage>
        <taxon>Bacteria</taxon>
        <taxon>Bacillati</taxon>
        <taxon>Bacillota</taxon>
        <taxon>Bacilli</taxon>
        <taxon>Bacillales</taxon>
        <taxon>Caryophanaceae</taxon>
        <taxon>Ureibacillus</taxon>
    </lineage>
</organism>
<dbReference type="OrthoDB" id="2453173at2"/>
<sequence>MFIQTLFKQERKTTNLEKTPADKLLEIILTLLSKELPQHQSQHHILFTANTNLEYLNNLLNYHRKQIQPGFHTGQYHQKVYEQLQKQISQLQMLVDGYMELSIDIQQMNHRLHFHHDSIDYLYNNFKQTKEQNFYKETEAMFWQCLKEDVLEIIRKVL</sequence>
<protein>
    <submittedName>
        <fullName evidence="1">Uncharacterized protein</fullName>
    </submittedName>
</protein>
<dbReference type="EMBL" id="OBMQ01000012">
    <property type="protein sequence ID" value="SOC20885.1"/>
    <property type="molecule type" value="Genomic_DNA"/>
</dbReference>
<accession>A0A285TF81</accession>
<keyword evidence="2" id="KW-1185">Reference proteome</keyword>
<evidence type="ECO:0000313" key="2">
    <source>
        <dbReference type="Proteomes" id="UP000219636"/>
    </source>
</evidence>
<dbReference type="RefSeq" id="WP_097074541.1">
    <property type="nucleotide sequence ID" value="NZ_OBMQ01000012.1"/>
</dbReference>
<gene>
    <name evidence="1" type="ORF">SAMN05880501_11252</name>
</gene>
<dbReference type="AlphaFoldDB" id="A0A285TF81"/>
<name>A0A285TF81_9BACL</name>
<dbReference type="Proteomes" id="UP000219636">
    <property type="component" value="Unassembled WGS sequence"/>
</dbReference>
<proteinExistence type="predicted"/>